<dbReference type="GO" id="GO:0003677">
    <property type="term" value="F:DNA binding"/>
    <property type="evidence" value="ECO:0007669"/>
    <property type="project" value="UniProtKB-KW"/>
</dbReference>
<sequence length="360" mass="39965">MKMTMTTTRRTRVPKNRTSRQVTFSKRRNGLIKKAYELSVLCDIDIALIMFSPSGRLSHFSGRRRIEDVLTRFVNLLDQDKDKDREFIQNKEYLISTLQKLKTENDIALQLANPGRANHCKLEELQQEVNNLQDQLQMAEEQLRVYEPDPLAFESIGELESCGKNLMEVLSRVTQCKKSLLSQSLSHYDPSSIQILLDPKEGGAGATSFDNEVFTWLPAVNGHVHNQIFQGSDPSVSVRHHSPASAAYGSLSHGGGGGMSVNLGVDSNMGVVTDSCQISDPSYEGLLAWNHAYTSIELLSALMPLTPFPNLIKDDMRGTVMSTTLEGQHEQATRLVCDAAAQCNDEDSTYNNTMPSPGLQ</sequence>
<dbReference type="Proteomes" id="UP001279734">
    <property type="component" value="Unassembled WGS sequence"/>
</dbReference>
<evidence type="ECO:0000256" key="4">
    <source>
        <dbReference type="ARBA" id="ARBA00023163"/>
    </source>
</evidence>
<name>A0AAD3T8A6_NEPGR</name>
<dbReference type="InterPro" id="IPR036879">
    <property type="entry name" value="TF_MADSbox_sf"/>
</dbReference>
<accession>A0AAD3T8A6</accession>
<evidence type="ECO:0000256" key="6">
    <source>
        <dbReference type="SAM" id="Coils"/>
    </source>
</evidence>
<dbReference type="InterPro" id="IPR050142">
    <property type="entry name" value="MADS-box/MEF2_TF"/>
</dbReference>
<keyword evidence="9" id="KW-1185">Reference proteome</keyword>
<dbReference type="AlphaFoldDB" id="A0AAD3T8A6"/>
<evidence type="ECO:0000256" key="2">
    <source>
        <dbReference type="ARBA" id="ARBA00023015"/>
    </source>
</evidence>
<evidence type="ECO:0000256" key="1">
    <source>
        <dbReference type="ARBA" id="ARBA00004123"/>
    </source>
</evidence>
<gene>
    <name evidence="8" type="ORF">Nepgr_026556</name>
</gene>
<dbReference type="Pfam" id="PF00319">
    <property type="entry name" value="SRF-TF"/>
    <property type="match status" value="1"/>
</dbReference>
<comment type="caution">
    <text evidence="8">The sequence shown here is derived from an EMBL/GenBank/DDBJ whole genome shotgun (WGS) entry which is preliminary data.</text>
</comment>
<dbReference type="EMBL" id="BSYO01000028">
    <property type="protein sequence ID" value="GMH24713.1"/>
    <property type="molecule type" value="Genomic_DNA"/>
</dbReference>
<dbReference type="FunFam" id="3.40.1810.10:FF:000028">
    <property type="entry name" value="Agamous-like MADS-box protein AGL66 isoform A"/>
    <property type="match status" value="1"/>
</dbReference>
<dbReference type="GO" id="GO:0046983">
    <property type="term" value="F:protein dimerization activity"/>
    <property type="evidence" value="ECO:0007669"/>
    <property type="project" value="InterPro"/>
</dbReference>
<dbReference type="Gene3D" id="3.40.1810.10">
    <property type="entry name" value="Transcription factor, MADS-box"/>
    <property type="match status" value="1"/>
</dbReference>
<dbReference type="GO" id="GO:0005634">
    <property type="term" value="C:nucleus"/>
    <property type="evidence" value="ECO:0007669"/>
    <property type="project" value="UniProtKB-SubCell"/>
</dbReference>
<evidence type="ECO:0000256" key="5">
    <source>
        <dbReference type="ARBA" id="ARBA00023242"/>
    </source>
</evidence>
<evidence type="ECO:0000256" key="3">
    <source>
        <dbReference type="ARBA" id="ARBA00023125"/>
    </source>
</evidence>
<dbReference type="SUPFAM" id="SSF55455">
    <property type="entry name" value="SRF-like"/>
    <property type="match status" value="1"/>
</dbReference>
<evidence type="ECO:0000259" key="7">
    <source>
        <dbReference type="PROSITE" id="PS50066"/>
    </source>
</evidence>
<proteinExistence type="predicted"/>
<organism evidence="8 9">
    <name type="scientific">Nepenthes gracilis</name>
    <name type="common">Slender pitcher plant</name>
    <dbReference type="NCBI Taxonomy" id="150966"/>
    <lineage>
        <taxon>Eukaryota</taxon>
        <taxon>Viridiplantae</taxon>
        <taxon>Streptophyta</taxon>
        <taxon>Embryophyta</taxon>
        <taxon>Tracheophyta</taxon>
        <taxon>Spermatophyta</taxon>
        <taxon>Magnoliopsida</taxon>
        <taxon>eudicotyledons</taxon>
        <taxon>Gunneridae</taxon>
        <taxon>Pentapetalae</taxon>
        <taxon>Caryophyllales</taxon>
        <taxon>Nepenthaceae</taxon>
        <taxon>Nepenthes</taxon>
    </lineage>
</organism>
<evidence type="ECO:0000313" key="8">
    <source>
        <dbReference type="EMBL" id="GMH24713.1"/>
    </source>
</evidence>
<keyword evidence="6" id="KW-0175">Coiled coil</keyword>
<dbReference type="PANTHER" id="PTHR48019">
    <property type="entry name" value="SERUM RESPONSE FACTOR HOMOLOG"/>
    <property type="match status" value="1"/>
</dbReference>
<keyword evidence="5" id="KW-0539">Nucleus</keyword>
<dbReference type="SMART" id="SM00432">
    <property type="entry name" value="MADS"/>
    <property type="match status" value="1"/>
</dbReference>
<keyword evidence="4" id="KW-0804">Transcription</keyword>
<dbReference type="PRINTS" id="PR00404">
    <property type="entry name" value="MADSDOMAIN"/>
</dbReference>
<dbReference type="PROSITE" id="PS50066">
    <property type="entry name" value="MADS_BOX_2"/>
    <property type="match status" value="1"/>
</dbReference>
<protein>
    <recommendedName>
        <fullName evidence="7">MADS-box domain-containing protein</fullName>
    </recommendedName>
</protein>
<feature type="coiled-coil region" evidence="6">
    <location>
        <begin position="115"/>
        <end position="149"/>
    </location>
</feature>
<keyword evidence="2" id="KW-0805">Transcription regulation</keyword>
<evidence type="ECO:0000313" key="9">
    <source>
        <dbReference type="Proteomes" id="UP001279734"/>
    </source>
</evidence>
<comment type="subcellular location">
    <subcellularLocation>
        <location evidence="1">Nucleus</location>
    </subcellularLocation>
</comment>
<feature type="domain" description="MADS-box" evidence="7">
    <location>
        <begin position="15"/>
        <end position="64"/>
    </location>
</feature>
<keyword evidence="3" id="KW-0238">DNA-binding</keyword>
<reference evidence="8" key="1">
    <citation type="submission" date="2023-05" db="EMBL/GenBank/DDBJ databases">
        <title>Nepenthes gracilis genome sequencing.</title>
        <authorList>
            <person name="Fukushima K."/>
        </authorList>
    </citation>
    <scope>NUCLEOTIDE SEQUENCE</scope>
    <source>
        <strain evidence="8">SING2019-196</strain>
    </source>
</reference>
<dbReference type="InterPro" id="IPR002100">
    <property type="entry name" value="TF_MADSbox"/>
</dbReference>